<keyword evidence="3" id="KW-0697">Rotamase</keyword>
<dbReference type="Pfam" id="PF04564">
    <property type="entry name" value="U-box"/>
    <property type="match status" value="1"/>
</dbReference>
<gene>
    <name evidence="7" type="ORF">PRZ48_008636</name>
</gene>
<evidence type="ECO:0000256" key="4">
    <source>
        <dbReference type="SAM" id="MobiDB-lite"/>
    </source>
</evidence>
<dbReference type="SUPFAM" id="SSF54495">
    <property type="entry name" value="UBC-like"/>
    <property type="match status" value="1"/>
</dbReference>
<dbReference type="SMART" id="SM00504">
    <property type="entry name" value="Ubox"/>
    <property type="match status" value="1"/>
</dbReference>
<dbReference type="CDD" id="cd00198">
    <property type="entry name" value="vWFA"/>
    <property type="match status" value="1"/>
</dbReference>
<dbReference type="InterPro" id="IPR003613">
    <property type="entry name" value="Ubox_domain"/>
</dbReference>
<dbReference type="InterPro" id="IPR013083">
    <property type="entry name" value="Znf_RING/FYVE/PHD"/>
</dbReference>
<proteinExistence type="predicted"/>
<feature type="compositionally biased region" description="Acidic residues" evidence="4">
    <location>
        <begin position="1565"/>
        <end position="1608"/>
    </location>
</feature>
<protein>
    <recommendedName>
        <fullName evidence="1">peptidylprolyl isomerase</fullName>
        <ecNumber evidence="1">5.2.1.8</ecNumber>
    </recommendedName>
</protein>
<dbReference type="Gene3D" id="3.30.40.10">
    <property type="entry name" value="Zinc/RING finger domain, C3HC4 (zinc finger)"/>
    <property type="match status" value="1"/>
</dbReference>
<dbReference type="PANTHER" id="PTHR24067">
    <property type="entry name" value="UBIQUITIN-CONJUGATING ENZYME E2"/>
    <property type="match status" value="1"/>
</dbReference>
<dbReference type="InterPro" id="IPR021922">
    <property type="entry name" value="Par3/HAL_N"/>
</dbReference>
<evidence type="ECO:0000313" key="8">
    <source>
        <dbReference type="Proteomes" id="UP001305779"/>
    </source>
</evidence>
<dbReference type="Pfam" id="PF00179">
    <property type="entry name" value="UQ_con"/>
    <property type="match status" value="1"/>
</dbReference>
<dbReference type="Gene3D" id="3.10.20.90">
    <property type="entry name" value="Phosphatidylinositol 3-kinase Catalytic Subunit, Chain A, domain 1"/>
    <property type="match status" value="1"/>
</dbReference>
<dbReference type="Gene3D" id="3.10.110.10">
    <property type="entry name" value="Ubiquitin Conjugating Enzyme"/>
    <property type="match status" value="1"/>
</dbReference>
<feature type="region of interest" description="Disordered" evidence="4">
    <location>
        <begin position="1553"/>
        <end position="1608"/>
    </location>
</feature>
<dbReference type="PROSITE" id="PS50234">
    <property type="entry name" value="VWFA"/>
    <property type="match status" value="1"/>
</dbReference>
<dbReference type="SUPFAM" id="SSF53300">
    <property type="entry name" value="vWA-like"/>
    <property type="match status" value="1"/>
</dbReference>
<dbReference type="SMART" id="SM00212">
    <property type="entry name" value="UBCc"/>
    <property type="match status" value="1"/>
</dbReference>
<dbReference type="InterPro" id="IPR036465">
    <property type="entry name" value="vWFA_dom_sf"/>
</dbReference>
<keyword evidence="3" id="KW-0413">Isomerase</keyword>
<feature type="compositionally biased region" description="Polar residues" evidence="4">
    <location>
        <begin position="1386"/>
        <end position="1399"/>
    </location>
</feature>
<evidence type="ECO:0000259" key="5">
    <source>
        <dbReference type="PROSITE" id="PS50127"/>
    </source>
</evidence>
<dbReference type="PROSITE" id="PS50127">
    <property type="entry name" value="UBC_2"/>
    <property type="match status" value="1"/>
</dbReference>
<dbReference type="EMBL" id="JAXOVC010000006">
    <property type="protein sequence ID" value="KAK4500447.1"/>
    <property type="molecule type" value="Genomic_DNA"/>
</dbReference>
<keyword evidence="2" id="KW-0833">Ubl conjugation pathway</keyword>
<dbReference type="EC" id="5.2.1.8" evidence="1"/>
<dbReference type="Pfam" id="PF13519">
    <property type="entry name" value="VWA_2"/>
    <property type="match status" value="1"/>
</dbReference>
<evidence type="ECO:0000256" key="1">
    <source>
        <dbReference type="ARBA" id="ARBA00013194"/>
    </source>
</evidence>
<sequence>MPTRYTVTVVTPGHKPVLAVPFQPSATVSAFITELWKRIIKLGVQVEPNTHIATLHLDSEDGAILDSDDILADVVDSETDRLFATFEAGQPTATVGQAASSGSHQGLAIRIITPEVAFKRKDVKPIHIQSSATIRELHQQVASHLGLPCTFDKPPQLENECNCTLAKQLADGASASTTLTIVHGKSIVQRLEIQEGATETVLNEILGTTFGGDVTANKKINLYGAEMHLSGAQQTYKKPPVVAICSKQRHIPSHAKTSYEDEDSTLRRTLDLHTSELPISRAAFDVTLADAGLQSIAEDDGVISIYTVNRGVAESTVASYNGGHNYRYRRFWEPQVVQSDRGMAVFLSTLYVATKQVQDMDEHGQEAFYHVFHLMTRSPPALRAMQILIEGKTPTAMESAAVSHALYEVLASFMPAEIIGQGTSRVFEGTRLLFGFLFDQAYSTRLPEDTDGANLPYLSSFGTVNCRDHKTTEPVMHAVNTQAGLIEKALMDALSDNGVLSGSHLSTVVEADTDATVQRVALLAGGVIREVTVFSAARLKDKYQGVYTDGGDADVVLETSELGELHHLADIAGRYKLGAHKPSQLVSAISPCLAALDRKGHLAVYVGQLPCSGPGESTEIFRPKHGRETINESTLEQIIEPIIAGYESDGTAVFDVHGGSLVKRASNPDEIVMVAVDCSSSMRQRTDFWDLQDEEDEMNDVPEPTADSVVDREFYTRTGFDDLKEQLSKHESIEDMTAIVAEARLGRGRVVAKDVLHLLQVQLGREIMQKHKDLQALQSVPGRGYHRFNVLRTALDAKMAFWAGIKTHEESLADFLTYRANNAHQVNNSWMWTPGDDIPTTGSSSHRILRSLPDDITDVPNDLVCPVSHALMESAVKASDGFTYSRDGITQWFAVRLSSPMHGLELNDRSLEANEDVSQAVAHWIEGRELVVDSRSTFAANGFPPVTLTFSSRIGQFQRKVSSSLTMQQLYQLVFRGLKARHLVFELAKGSTTLRPSHATVASRGLRDGDEIVVRLADDDALAVSGSGASTSSTSNDHVLVKVYDYSRILCSYWVPRSTTKTMNSILWRFWRAHFKKYSALPRGEKVVWTDLRNTGDNFMVGTPYLDPGQQQLSRFLTPLYCFGKLEDEKVYREVNEEAGPHHGPLVLKVKIQDWQPEKNREDSRLSRLDVLKQMFDALINRLIAYSFKTHVGLVTFDSDCRLHMAPSPTLENFRRATSAMVARGDTKLWDGLALAKDQLLEYAEKFPNAKKRIIVLSDGVDTKSTSTSQEIAWDLFQKDILLDSISLGTESNLELKSVSQTLGCYRFHPTSVSNGLAICELEPFLSITHRPEITHTRPLPQNRLRFFSQFSASYWRTSPTIVNQDDYPASKQHPNLQDEVIQLTAATSTPSNSTQPGRRSNKRIPRLMNEMKQIATAGSHVKYDIYVSTSDISFWKVVMEGPDDSPYSAGTFMLYMSAGEGYPYHPPEIRFVTKLLHPNVSAHGRVCHSLLTGRDWTSDTSMATVLDTVFGILLQAETSDPVNVTTTLGYHHDQVEFAEDVRAHAERHASKTRAEWKAELVGGADEDGEDEDDEEVDSQMDDADSDFGGDDVSDGHFEDEDEDGMVY</sequence>
<accession>A0ABR0EG05</accession>
<dbReference type="Gene3D" id="3.40.50.410">
    <property type="entry name" value="von Willebrand factor, type A domain"/>
    <property type="match status" value="1"/>
</dbReference>
<name>A0ABR0EG05_ZASCE</name>
<dbReference type="InterPro" id="IPR016135">
    <property type="entry name" value="UBQ-conjugating_enzyme/RWD"/>
</dbReference>
<dbReference type="Pfam" id="PF12053">
    <property type="entry name" value="Par3_HAL_N_term"/>
    <property type="match status" value="1"/>
</dbReference>
<feature type="domain" description="UBC core" evidence="5">
    <location>
        <begin position="1403"/>
        <end position="1551"/>
    </location>
</feature>
<evidence type="ECO:0000313" key="7">
    <source>
        <dbReference type="EMBL" id="KAK4500447.1"/>
    </source>
</evidence>
<dbReference type="Proteomes" id="UP001305779">
    <property type="component" value="Unassembled WGS sequence"/>
</dbReference>
<dbReference type="SUPFAM" id="SSF57850">
    <property type="entry name" value="RING/U-box"/>
    <property type="match status" value="1"/>
</dbReference>
<reference evidence="7 8" key="1">
    <citation type="journal article" date="2023" name="G3 (Bethesda)">
        <title>A chromosome-level genome assembly of Zasmidium syzygii isolated from banana leaves.</title>
        <authorList>
            <person name="van Westerhoven A.C."/>
            <person name="Mehrabi R."/>
            <person name="Talebi R."/>
            <person name="Steentjes M.B.F."/>
            <person name="Corcolon B."/>
            <person name="Chong P.A."/>
            <person name="Kema G.H.J."/>
            <person name="Seidl M.F."/>
        </authorList>
    </citation>
    <scope>NUCLEOTIDE SEQUENCE [LARGE SCALE GENOMIC DNA]</scope>
    <source>
        <strain evidence="7 8">P124</strain>
    </source>
</reference>
<keyword evidence="8" id="KW-1185">Reference proteome</keyword>
<organism evidence="7 8">
    <name type="scientific">Zasmidium cellare</name>
    <name type="common">Wine cellar mold</name>
    <name type="synonym">Racodium cellare</name>
    <dbReference type="NCBI Taxonomy" id="395010"/>
    <lineage>
        <taxon>Eukaryota</taxon>
        <taxon>Fungi</taxon>
        <taxon>Dikarya</taxon>
        <taxon>Ascomycota</taxon>
        <taxon>Pezizomycotina</taxon>
        <taxon>Dothideomycetes</taxon>
        <taxon>Dothideomycetidae</taxon>
        <taxon>Mycosphaerellales</taxon>
        <taxon>Mycosphaerellaceae</taxon>
        <taxon>Zasmidium</taxon>
    </lineage>
</organism>
<dbReference type="InterPro" id="IPR000608">
    <property type="entry name" value="UBC"/>
</dbReference>
<feature type="region of interest" description="Disordered" evidence="4">
    <location>
        <begin position="1386"/>
        <end position="1405"/>
    </location>
</feature>
<dbReference type="InterPro" id="IPR050113">
    <property type="entry name" value="Ub_conjugating_enzyme"/>
</dbReference>
<evidence type="ECO:0000256" key="2">
    <source>
        <dbReference type="ARBA" id="ARBA00022786"/>
    </source>
</evidence>
<evidence type="ECO:0000259" key="6">
    <source>
        <dbReference type="PROSITE" id="PS50234"/>
    </source>
</evidence>
<evidence type="ECO:0000256" key="3">
    <source>
        <dbReference type="ARBA" id="ARBA00023110"/>
    </source>
</evidence>
<comment type="caution">
    <text evidence="7">The sequence shown here is derived from an EMBL/GenBank/DDBJ whole genome shotgun (WGS) entry which is preliminary data.</text>
</comment>
<feature type="domain" description="VWFA" evidence="6">
    <location>
        <begin position="1145"/>
        <end position="1329"/>
    </location>
</feature>
<dbReference type="InterPro" id="IPR002035">
    <property type="entry name" value="VWF_A"/>
</dbReference>